<dbReference type="InterPro" id="IPR008949">
    <property type="entry name" value="Isoprenoid_synthase_dom_sf"/>
</dbReference>
<keyword evidence="3 6" id="KW-0808">Transferase</keyword>
<dbReference type="Gene3D" id="1.10.600.10">
    <property type="entry name" value="Farnesyl Diphosphate Synthase"/>
    <property type="match status" value="1"/>
</dbReference>
<comment type="similarity">
    <text evidence="2 6">Belongs to the FPP/GGPP synthase family.</text>
</comment>
<evidence type="ECO:0000313" key="7">
    <source>
        <dbReference type="EMBL" id="VBB42164.1"/>
    </source>
</evidence>
<evidence type="ECO:0000256" key="3">
    <source>
        <dbReference type="ARBA" id="ARBA00022679"/>
    </source>
</evidence>
<protein>
    <submittedName>
        <fullName evidence="7">Putative octaprenyl pyrophosphate synthetase</fullName>
    </submittedName>
</protein>
<dbReference type="AlphaFoldDB" id="A0A653A2D3"/>
<evidence type="ECO:0000256" key="6">
    <source>
        <dbReference type="RuleBase" id="RU004466"/>
    </source>
</evidence>
<dbReference type="InterPro" id="IPR000092">
    <property type="entry name" value="Polyprenyl_synt"/>
</dbReference>
<keyword evidence="5" id="KW-0460">Magnesium</keyword>
<evidence type="ECO:0000256" key="4">
    <source>
        <dbReference type="ARBA" id="ARBA00022723"/>
    </source>
</evidence>
<dbReference type="SFLD" id="SFLDS00005">
    <property type="entry name" value="Isoprenoid_Synthase_Type_I"/>
    <property type="match status" value="1"/>
</dbReference>
<dbReference type="Pfam" id="PF00348">
    <property type="entry name" value="polyprenyl_synt"/>
    <property type="match status" value="1"/>
</dbReference>
<evidence type="ECO:0000256" key="1">
    <source>
        <dbReference type="ARBA" id="ARBA00001946"/>
    </source>
</evidence>
<dbReference type="GO" id="GO:0008299">
    <property type="term" value="P:isoprenoid biosynthetic process"/>
    <property type="evidence" value="ECO:0007669"/>
    <property type="project" value="InterPro"/>
</dbReference>
<dbReference type="PROSITE" id="PS00444">
    <property type="entry name" value="POLYPRENYL_SYNTHASE_2"/>
    <property type="match status" value="1"/>
</dbReference>
<organism evidence="7">
    <name type="scientific">Uncultured Desulfatiglans sp</name>
    <dbReference type="NCBI Taxonomy" id="1748965"/>
    <lineage>
        <taxon>Bacteria</taxon>
        <taxon>Pseudomonadati</taxon>
        <taxon>Thermodesulfobacteriota</taxon>
        <taxon>Desulfobacteria</taxon>
        <taxon>Desulfatiglandales</taxon>
        <taxon>Desulfatiglandaceae</taxon>
        <taxon>Desulfatiglans</taxon>
        <taxon>environmental samples</taxon>
    </lineage>
</organism>
<dbReference type="SUPFAM" id="SSF48576">
    <property type="entry name" value="Terpenoid synthases"/>
    <property type="match status" value="1"/>
</dbReference>
<dbReference type="PANTHER" id="PTHR12001">
    <property type="entry name" value="GERANYLGERANYL PYROPHOSPHATE SYNTHASE"/>
    <property type="match status" value="1"/>
</dbReference>
<gene>
    <name evidence="7" type="ORF">TRIP_B200304</name>
</gene>
<dbReference type="GO" id="GO:0046872">
    <property type="term" value="F:metal ion binding"/>
    <property type="evidence" value="ECO:0007669"/>
    <property type="project" value="UniProtKB-KW"/>
</dbReference>
<dbReference type="PANTHER" id="PTHR12001:SF69">
    <property type="entry name" value="ALL TRANS-POLYPRENYL-DIPHOSPHATE SYNTHASE PDSS1"/>
    <property type="match status" value="1"/>
</dbReference>
<dbReference type="GO" id="GO:0004659">
    <property type="term" value="F:prenyltransferase activity"/>
    <property type="evidence" value="ECO:0007669"/>
    <property type="project" value="InterPro"/>
</dbReference>
<evidence type="ECO:0000256" key="5">
    <source>
        <dbReference type="ARBA" id="ARBA00022842"/>
    </source>
</evidence>
<dbReference type="InterPro" id="IPR033749">
    <property type="entry name" value="Polyprenyl_synt_CS"/>
</dbReference>
<sequence>MNPDQAILNKHRLHLEKIEAELALSVGSRVAKIEEISRHTLLGGGKRLRPLLFVLSCGLLGSRVQGCYRLAGIFEIIHAASLLHDDVLDNAETRRSRPSANRLWGNHAAVLVGDFLYSKAFAVAFDTGHRPFLQRLTETTTRMAEGQVLELEHTFDWDIGKEAYLEIVKAKTAVLISAACECGAILSGAGETAESALAQFGFHMGVAFQLMDDLLDYTAEEKVFGKPVVKDLREGKITLPLIYALADLEEADRAALRTRLTPEGAFPSEADFQQVLEMVRTGGCLERVREEASESVERAAGCLAIFPDSPAKRDLLQMNRYILDRSY</sequence>
<dbReference type="CDD" id="cd00685">
    <property type="entry name" value="Trans_IPPS_HT"/>
    <property type="match status" value="1"/>
</dbReference>
<proteinExistence type="inferred from homology"/>
<evidence type="ECO:0000256" key="2">
    <source>
        <dbReference type="ARBA" id="ARBA00006706"/>
    </source>
</evidence>
<name>A0A653A2D3_UNCDX</name>
<dbReference type="SFLD" id="SFLDG01017">
    <property type="entry name" value="Polyprenyl_Transferase_Like"/>
    <property type="match status" value="1"/>
</dbReference>
<reference evidence="7" key="1">
    <citation type="submission" date="2018-07" db="EMBL/GenBank/DDBJ databases">
        <authorList>
            <consortium name="Genoscope - CEA"/>
            <person name="William W."/>
        </authorList>
    </citation>
    <scope>NUCLEOTIDE SEQUENCE</scope>
    <source>
        <strain evidence="7">IK1</strain>
    </source>
</reference>
<keyword evidence="4" id="KW-0479">Metal-binding</keyword>
<comment type="cofactor">
    <cofactor evidence="1">
        <name>Mg(2+)</name>
        <dbReference type="ChEBI" id="CHEBI:18420"/>
    </cofactor>
</comment>
<dbReference type="EMBL" id="UPXX01000013">
    <property type="protein sequence ID" value="VBB42164.1"/>
    <property type="molecule type" value="Genomic_DNA"/>
</dbReference>
<accession>A0A653A2D3</accession>